<evidence type="ECO:0000256" key="1">
    <source>
        <dbReference type="SAM" id="MobiDB-lite"/>
    </source>
</evidence>
<reference evidence="2 3" key="1">
    <citation type="journal article" date="2023" name="IScience">
        <title>Expanded male sex-determining region conserved during the evolution of homothallism in the green alga Volvox.</title>
        <authorList>
            <person name="Yamamoto K."/>
            <person name="Matsuzaki R."/>
            <person name="Mahakham W."/>
            <person name="Heman W."/>
            <person name="Sekimoto H."/>
            <person name="Kawachi M."/>
            <person name="Minakuchi Y."/>
            <person name="Toyoda A."/>
            <person name="Nozaki H."/>
        </authorList>
    </citation>
    <scope>NUCLEOTIDE SEQUENCE [LARGE SCALE GENOMIC DNA]</scope>
    <source>
        <strain evidence="2 3">NIES-4468</strain>
    </source>
</reference>
<comment type="caution">
    <text evidence="2">The sequence shown here is derived from an EMBL/GenBank/DDBJ whole genome shotgun (WGS) entry which is preliminary data.</text>
</comment>
<proteinExistence type="predicted"/>
<feature type="compositionally biased region" description="Polar residues" evidence="1">
    <location>
        <begin position="815"/>
        <end position="832"/>
    </location>
</feature>
<gene>
    <name evidence="2" type="ORF">VaNZ11_010308</name>
</gene>
<protein>
    <submittedName>
        <fullName evidence="2">Uncharacterized protein</fullName>
    </submittedName>
</protein>
<feature type="compositionally biased region" description="Low complexity" evidence="1">
    <location>
        <begin position="441"/>
        <end position="453"/>
    </location>
</feature>
<feature type="compositionally biased region" description="Basic and acidic residues" evidence="1">
    <location>
        <begin position="88"/>
        <end position="97"/>
    </location>
</feature>
<feature type="compositionally biased region" description="Polar residues" evidence="1">
    <location>
        <begin position="378"/>
        <end position="392"/>
    </location>
</feature>
<evidence type="ECO:0000313" key="3">
    <source>
        <dbReference type="Proteomes" id="UP001165090"/>
    </source>
</evidence>
<dbReference type="EMBL" id="BSDZ01000032">
    <property type="protein sequence ID" value="GLI66466.1"/>
    <property type="molecule type" value="Genomic_DNA"/>
</dbReference>
<feature type="region of interest" description="Disordered" evidence="1">
    <location>
        <begin position="655"/>
        <end position="684"/>
    </location>
</feature>
<organism evidence="2 3">
    <name type="scientific">Volvox africanus</name>
    <dbReference type="NCBI Taxonomy" id="51714"/>
    <lineage>
        <taxon>Eukaryota</taxon>
        <taxon>Viridiplantae</taxon>
        <taxon>Chlorophyta</taxon>
        <taxon>core chlorophytes</taxon>
        <taxon>Chlorophyceae</taxon>
        <taxon>CS clade</taxon>
        <taxon>Chlamydomonadales</taxon>
        <taxon>Volvocaceae</taxon>
        <taxon>Volvox</taxon>
    </lineage>
</organism>
<keyword evidence="3" id="KW-1185">Reference proteome</keyword>
<sequence>MRGSSKTSGGSEGSFADGALIFLRSSVANRSTDVKEAPKPAGKAFQTAHDSSGWDRKARWQRAFNLARSKMGVQGMDESVDKWGAGGRDSDGGDRRSASAQPARRGSTLISTGGFALAGAPGTIVELRTPVALKEHLKRGKGARELGIQLVALEGAGHDIPLSKQDAAALVAQFDQRHQMLGTAPSPGRQALRPADRALKAWTNNTAVNSNVGGDRNCSSTSLASNTGNSCADSAENSNTGSSGSQASGSTVAASGCSSAGCSVDAGTYSGAINAATSPLVALIAPAAGRATAIASCSIGGFSGDSGGSFSCTGNVGNGLMLLRRYSESGAVANVCDGALSMFRRNSGAAPESIIAHQPQPLQRADLGSLHRPAHEASSASRSIERQTSSSGEPPAMPTTASSELQPSRGSVSRQCSGVPAGTALGPTGHHEHPGGWVTIVGSFDSSGVSGVGALRPTPRPGSAGRRAAQPQTLLTASTAELLPSVDAYGDGSGSSSSCGGASNGYAAAGAPSPFSSLLVSDTATLQPQAQRHMVQALPMLQVPPLAAEGSSSPSRFLGGHNPLSTSQYSAVGGRCSGGITASGEPELNDNYLSLSPSADGAAPPPQSQGVTLVATSPVGAVTATADGNTSIYGGGGGLVPTPPSASLDSLAFTGGLRRPRPRISTTGGATVNSSSEISPPLSQGVCIPANLRSGVDSTAAAVIASAAAPPSPSRLVMHTSPASPSSYSPTRSSVTVQGHRRNTTSSYSQPSGPHQSSSSPLAPRAPAQPTTPSPPSLAPASTNYRRVSMTGLALQSGGSSSSGGGVGLARPTAAASQPQYRSQPQSHRSPMQQVHHHQQLQLQPSVSTAPVRQTGFKPISASGAPPGRLTDDGSARFCSSDVRTAASPTAKARNTPVSDAELAGLREVATEVEDELSREAAMAAMERQALAQRSRMRASDNGKPRHSSLPGDPWRKWG</sequence>
<feature type="compositionally biased region" description="Low complexity" evidence="1">
    <location>
        <begin position="720"/>
        <end position="736"/>
    </location>
</feature>
<feature type="compositionally biased region" description="Low complexity" evidence="1">
    <location>
        <begin position="746"/>
        <end position="769"/>
    </location>
</feature>
<feature type="region of interest" description="Disordered" evidence="1">
    <location>
        <begin position="369"/>
        <end position="470"/>
    </location>
</feature>
<feature type="region of interest" description="Disordered" evidence="1">
    <location>
        <begin position="928"/>
        <end position="959"/>
    </location>
</feature>
<feature type="compositionally biased region" description="Polar residues" evidence="1">
    <location>
        <begin position="664"/>
        <end position="682"/>
    </location>
</feature>
<feature type="region of interest" description="Disordered" evidence="1">
    <location>
        <begin position="30"/>
        <end position="53"/>
    </location>
</feature>
<evidence type="ECO:0000313" key="2">
    <source>
        <dbReference type="EMBL" id="GLI66466.1"/>
    </source>
</evidence>
<accession>A0ABQ5S9D9</accession>
<dbReference type="Proteomes" id="UP001165090">
    <property type="component" value="Unassembled WGS sequence"/>
</dbReference>
<feature type="compositionally biased region" description="Polar residues" evidence="1">
    <location>
        <begin position="399"/>
        <end position="416"/>
    </location>
</feature>
<name>A0ABQ5S9D9_9CHLO</name>
<feature type="region of interest" description="Disordered" evidence="1">
    <location>
        <begin position="77"/>
        <end position="106"/>
    </location>
</feature>
<feature type="region of interest" description="Disordered" evidence="1">
    <location>
        <begin position="707"/>
        <end position="782"/>
    </location>
</feature>
<feature type="region of interest" description="Disordered" evidence="1">
    <location>
        <begin position="794"/>
        <end position="876"/>
    </location>
</feature>